<accession>A0A6B3LKZ1</accession>
<organism evidence="1 2">
    <name type="scientific">Pontibacter burrus</name>
    <dbReference type="NCBI Taxonomy" id="2704466"/>
    <lineage>
        <taxon>Bacteria</taxon>
        <taxon>Pseudomonadati</taxon>
        <taxon>Bacteroidota</taxon>
        <taxon>Cytophagia</taxon>
        <taxon>Cytophagales</taxon>
        <taxon>Hymenobacteraceae</taxon>
        <taxon>Pontibacter</taxon>
    </lineage>
</organism>
<evidence type="ECO:0000313" key="1">
    <source>
        <dbReference type="EMBL" id="NEM97449.1"/>
    </source>
</evidence>
<reference evidence="1 2" key="1">
    <citation type="submission" date="2020-02" db="EMBL/GenBank/DDBJ databases">
        <authorList>
            <person name="Kim M.K."/>
        </authorList>
    </citation>
    <scope>NUCLEOTIDE SEQUENCE [LARGE SCALE GENOMIC DNA]</scope>
    <source>
        <strain evidence="1 2">BT327</strain>
    </source>
</reference>
<name>A0A6B3LKZ1_9BACT</name>
<keyword evidence="2" id="KW-1185">Reference proteome</keyword>
<protein>
    <recommendedName>
        <fullName evidence="3">STAS/SEC14 domain-containing protein</fullName>
    </recommendedName>
</protein>
<dbReference type="AlphaFoldDB" id="A0A6B3LKZ1"/>
<dbReference type="Proteomes" id="UP000474777">
    <property type="component" value="Unassembled WGS sequence"/>
</dbReference>
<dbReference type="EMBL" id="JAAGWD010000002">
    <property type="protein sequence ID" value="NEM97449.1"/>
    <property type="molecule type" value="Genomic_DNA"/>
</dbReference>
<proteinExistence type="predicted"/>
<gene>
    <name evidence="1" type="ORF">GXP69_07070</name>
</gene>
<sequence>MNLQITSTTKSVDTTNRPYAIRFSEPLSLIEIQWEKAVGSEELHESLAHLLQEIDEKEPRFLIADTRLLSSLGADDQNWIRNSFLPALNTSTVTKFGRVTEPDVFTQAVLDSILDYVQFERFFGCSMRSFPDRESALEWIYAF</sequence>
<evidence type="ECO:0008006" key="3">
    <source>
        <dbReference type="Google" id="ProtNLM"/>
    </source>
</evidence>
<comment type="caution">
    <text evidence="1">The sequence shown here is derived from an EMBL/GenBank/DDBJ whole genome shotgun (WGS) entry which is preliminary data.</text>
</comment>
<evidence type="ECO:0000313" key="2">
    <source>
        <dbReference type="Proteomes" id="UP000474777"/>
    </source>
</evidence>
<dbReference type="RefSeq" id="WP_163913794.1">
    <property type="nucleotide sequence ID" value="NZ_JAAGWD010000002.1"/>
</dbReference>